<gene>
    <name evidence="1" type="ORF">EVAR_101443_1</name>
</gene>
<dbReference type="EMBL" id="BGZK01004864">
    <property type="protein sequence ID" value="GBP11298.1"/>
    <property type="molecule type" value="Genomic_DNA"/>
</dbReference>
<evidence type="ECO:0000313" key="2">
    <source>
        <dbReference type="Proteomes" id="UP000299102"/>
    </source>
</evidence>
<comment type="caution">
    <text evidence="1">The sequence shown here is derived from an EMBL/GenBank/DDBJ whole genome shotgun (WGS) entry which is preliminary data.</text>
</comment>
<evidence type="ECO:0000313" key="1">
    <source>
        <dbReference type="EMBL" id="GBP11298.1"/>
    </source>
</evidence>
<protein>
    <submittedName>
        <fullName evidence="1">Uncharacterized protein</fullName>
    </submittedName>
</protein>
<organism evidence="1 2">
    <name type="scientific">Eumeta variegata</name>
    <name type="common">Bagworm moth</name>
    <name type="synonym">Eumeta japonica</name>
    <dbReference type="NCBI Taxonomy" id="151549"/>
    <lineage>
        <taxon>Eukaryota</taxon>
        <taxon>Metazoa</taxon>
        <taxon>Ecdysozoa</taxon>
        <taxon>Arthropoda</taxon>
        <taxon>Hexapoda</taxon>
        <taxon>Insecta</taxon>
        <taxon>Pterygota</taxon>
        <taxon>Neoptera</taxon>
        <taxon>Endopterygota</taxon>
        <taxon>Lepidoptera</taxon>
        <taxon>Glossata</taxon>
        <taxon>Ditrysia</taxon>
        <taxon>Tineoidea</taxon>
        <taxon>Psychidae</taxon>
        <taxon>Oiketicinae</taxon>
        <taxon>Eumeta</taxon>
    </lineage>
</organism>
<accession>A0A4C1TCW6</accession>
<dbReference type="AlphaFoldDB" id="A0A4C1TCW6"/>
<keyword evidence="2" id="KW-1185">Reference proteome</keyword>
<reference evidence="1 2" key="1">
    <citation type="journal article" date="2019" name="Commun. Biol.">
        <title>The bagworm genome reveals a unique fibroin gene that provides high tensile strength.</title>
        <authorList>
            <person name="Kono N."/>
            <person name="Nakamura H."/>
            <person name="Ohtoshi R."/>
            <person name="Tomita M."/>
            <person name="Numata K."/>
            <person name="Arakawa K."/>
        </authorList>
    </citation>
    <scope>NUCLEOTIDE SEQUENCE [LARGE SCALE GENOMIC DNA]</scope>
</reference>
<dbReference type="Proteomes" id="UP000299102">
    <property type="component" value="Unassembled WGS sequence"/>
</dbReference>
<proteinExistence type="predicted"/>
<sequence>MRALMAGCSQNSLIVMRMDKANVVYFEQVYKNSNYEALEFPAYSPYLVFISHLDLRRNSAFIAWVPLFHIVQCIFDQVLAPTNSIKVLRIPGLCHSELGILQTLTPLAPHHGSGSQPNRWFRYPSRS</sequence>
<name>A0A4C1TCW6_EUMVA</name>